<organism evidence="2 3">
    <name type="scientific">Pleurodeles waltl</name>
    <name type="common">Iberian ribbed newt</name>
    <dbReference type="NCBI Taxonomy" id="8319"/>
    <lineage>
        <taxon>Eukaryota</taxon>
        <taxon>Metazoa</taxon>
        <taxon>Chordata</taxon>
        <taxon>Craniata</taxon>
        <taxon>Vertebrata</taxon>
        <taxon>Euteleostomi</taxon>
        <taxon>Amphibia</taxon>
        <taxon>Batrachia</taxon>
        <taxon>Caudata</taxon>
        <taxon>Salamandroidea</taxon>
        <taxon>Salamandridae</taxon>
        <taxon>Pleurodelinae</taxon>
        <taxon>Pleurodeles</taxon>
    </lineage>
</organism>
<dbReference type="AlphaFoldDB" id="A0AAV7RED9"/>
<reference evidence="2" key="1">
    <citation type="journal article" date="2022" name="bioRxiv">
        <title>Sequencing and chromosome-scale assembly of the giantPleurodeles waltlgenome.</title>
        <authorList>
            <person name="Brown T."/>
            <person name="Elewa A."/>
            <person name="Iarovenko S."/>
            <person name="Subramanian E."/>
            <person name="Araus A.J."/>
            <person name="Petzold A."/>
            <person name="Susuki M."/>
            <person name="Suzuki K.-i.T."/>
            <person name="Hayashi T."/>
            <person name="Toyoda A."/>
            <person name="Oliveira C."/>
            <person name="Osipova E."/>
            <person name="Leigh N.D."/>
            <person name="Simon A."/>
            <person name="Yun M.H."/>
        </authorList>
    </citation>
    <scope>NUCLEOTIDE SEQUENCE</scope>
    <source>
        <strain evidence="2">20211129_DDA</strain>
        <tissue evidence="2">Liver</tissue>
    </source>
</reference>
<accession>A0AAV7RED9</accession>
<evidence type="ECO:0000256" key="1">
    <source>
        <dbReference type="SAM" id="MobiDB-lite"/>
    </source>
</evidence>
<sequence>MESPENTAEKMTTGSTPERSRGAISTAGGAGQWHRDPQSSTSGAGGARENSGHASGKAWPFQVRGNPE</sequence>
<gene>
    <name evidence="2" type="ORF">NDU88_002983</name>
</gene>
<protein>
    <submittedName>
        <fullName evidence="2">Uncharacterized protein</fullName>
    </submittedName>
</protein>
<evidence type="ECO:0000313" key="3">
    <source>
        <dbReference type="Proteomes" id="UP001066276"/>
    </source>
</evidence>
<comment type="caution">
    <text evidence="2">The sequence shown here is derived from an EMBL/GenBank/DDBJ whole genome shotgun (WGS) entry which is preliminary data.</text>
</comment>
<dbReference type="EMBL" id="JANPWB010000009">
    <property type="protein sequence ID" value="KAJ1150187.1"/>
    <property type="molecule type" value="Genomic_DNA"/>
</dbReference>
<keyword evidence="3" id="KW-1185">Reference proteome</keyword>
<feature type="region of interest" description="Disordered" evidence="1">
    <location>
        <begin position="1"/>
        <end position="68"/>
    </location>
</feature>
<dbReference type="Proteomes" id="UP001066276">
    <property type="component" value="Chromosome 5"/>
</dbReference>
<name>A0AAV7RED9_PLEWA</name>
<proteinExistence type="predicted"/>
<evidence type="ECO:0000313" key="2">
    <source>
        <dbReference type="EMBL" id="KAJ1150187.1"/>
    </source>
</evidence>
<feature type="compositionally biased region" description="Polar residues" evidence="1">
    <location>
        <begin position="1"/>
        <end position="17"/>
    </location>
</feature>